<dbReference type="InterPro" id="IPR007829">
    <property type="entry name" value="TM2"/>
</dbReference>
<name>A0A3M6UAR8_POCDA</name>
<proteinExistence type="inferred from homology"/>
<keyword evidence="6 8" id="KW-0472">Membrane</keyword>
<keyword evidence="11" id="KW-1185">Reference proteome</keyword>
<dbReference type="EMBL" id="RCHS01001899">
    <property type="protein sequence ID" value="RMX50757.1"/>
    <property type="molecule type" value="Genomic_DNA"/>
</dbReference>
<feature type="domain" description="TM2" evidence="9">
    <location>
        <begin position="185"/>
        <end position="233"/>
    </location>
</feature>
<protein>
    <recommendedName>
        <fullName evidence="9">TM2 domain-containing protein</fullName>
    </recommendedName>
</protein>
<feature type="transmembrane region" description="Helical" evidence="8">
    <location>
        <begin position="6"/>
        <end position="22"/>
    </location>
</feature>
<keyword evidence="4" id="KW-0732">Signal</keyword>
<dbReference type="GO" id="GO:0016020">
    <property type="term" value="C:membrane"/>
    <property type="evidence" value="ECO:0007669"/>
    <property type="project" value="UniProtKB-SubCell"/>
</dbReference>
<gene>
    <name evidence="10" type="ORF">pdam_00017958</name>
</gene>
<comment type="subcellular location">
    <subcellularLocation>
        <location evidence="1">Membrane</location>
        <topology evidence="1">Multi-pass membrane protein</topology>
    </subcellularLocation>
</comment>
<organism evidence="10 11">
    <name type="scientific">Pocillopora damicornis</name>
    <name type="common">Cauliflower coral</name>
    <name type="synonym">Millepora damicornis</name>
    <dbReference type="NCBI Taxonomy" id="46731"/>
    <lineage>
        <taxon>Eukaryota</taxon>
        <taxon>Metazoa</taxon>
        <taxon>Cnidaria</taxon>
        <taxon>Anthozoa</taxon>
        <taxon>Hexacorallia</taxon>
        <taxon>Scleractinia</taxon>
        <taxon>Astrocoeniina</taxon>
        <taxon>Pocilloporidae</taxon>
        <taxon>Pocillopora</taxon>
    </lineage>
</organism>
<evidence type="ECO:0000313" key="10">
    <source>
        <dbReference type="EMBL" id="RMX50757.1"/>
    </source>
</evidence>
<dbReference type="OMA" id="HANCNSA"/>
<reference evidence="10 11" key="1">
    <citation type="journal article" date="2018" name="Sci. Rep.">
        <title>Comparative analysis of the Pocillopora damicornis genome highlights role of immune system in coral evolution.</title>
        <authorList>
            <person name="Cunning R."/>
            <person name="Bay R.A."/>
            <person name="Gillette P."/>
            <person name="Baker A.C."/>
            <person name="Traylor-Knowles N."/>
        </authorList>
    </citation>
    <scope>NUCLEOTIDE SEQUENCE [LARGE SCALE GENOMIC DNA]</scope>
    <source>
        <strain evidence="10">RSMAS</strain>
        <tissue evidence="10">Whole animal</tissue>
    </source>
</reference>
<evidence type="ECO:0000256" key="6">
    <source>
        <dbReference type="ARBA" id="ARBA00023136"/>
    </source>
</evidence>
<dbReference type="Proteomes" id="UP000275408">
    <property type="component" value="Unassembled WGS sequence"/>
</dbReference>
<dbReference type="STRING" id="46731.A0A3M6UAR8"/>
<accession>A0A3M6UAR8</accession>
<dbReference type="Pfam" id="PF05154">
    <property type="entry name" value="TM2"/>
    <property type="match status" value="1"/>
</dbReference>
<evidence type="ECO:0000259" key="9">
    <source>
        <dbReference type="Pfam" id="PF05154"/>
    </source>
</evidence>
<dbReference type="PANTHER" id="PTHR21016">
    <property type="entry name" value="BETA-AMYLOID BINDING PROTEIN-RELATED"/>
    <property type="match status" value="1"/>
</dbReference>
<dbReference type="AlphaFoldDB" id="A0A3M6UAR8"/>
<dbReference type="InterPro" id="IPR050932">
    <property type="entry name" value="TM2D1-3-like"/>
</dbReference>
<evidence type="ECO:0000256" key="3">
    <source>
        <dbReference type="ARBA" id="ARBA00022692"/>
    </source>
</evidence>
<keyword evidence="7" id="KW-0325">Glycoprotein</keyword>
<keyword evidence="3 8" id="KW-0812">Transmembrane</keyword>
<evidence type="ECO:0000313" key="11">
    <source>
        <dbReference type="Proteomes" id="UP000275408"/>
    </source>
</evidence>
<evidence type="ECO:0000256" key="7">
    <source>
        <dbReference type="ARBA" id="ARBA00023180"/>
    </source>
</evidence>
<sequence length="250" mass="27891">MADFVMVYFHLVAAFIIDIIALQHKIFAQGSIEATQAIQVTVSSTQSVAILMSVSPTQTATENGSSQIDLQIFECPDGHYCRDLGASCINCTMNYSCIYGKDTEAQCVVYSSIKCRGPRTFKKIYTCKYCYQLQTNRYECEKQSGCKVVSSPRERYKTNCTVKDDVLCLGNRTFSKSLLCNWTSGYRWSTAVLLSLTLGGFGVDRFYLGHWREGLGKLFSFGGLGVWTLVDLILIIIGYVGPEDGSLYIF</sequence>
<feature type="transmembrane region" description="Helical" evidence="8">
    <location>
        <begin position="218"/>
        <end position="240"/>
    </location>
</feature>
<comment type="similarity">
    <text evidence="2">Belongs to the TM2 family.</text>
</comment>
<evidence type="ECO:0000256" key="5">
    <source>
        <dbReference type="ARBA" id="ARBA00022989"/>
    </source>
</evidence>
<keyword evidence="5 8" id="KW-1133">Transmembrane helix</keyword>
<evidence type="ECO:0000256" key="2">
    <source>
        <dbReference type="ARBA" id="ARBA00008284"/>
    </source>
</evidence>
<dbReference type="PANTHER" id="PTHR21016:SF7">
    <property type="entry name" value="TM2 DOMAIN-CONTAINING PROTEIN 3"/>
    <property type="match status" value="1"/>
</dbReference>
<dbReference type="OrthoDB" id="10257855at2759"/>
<comment type="caution">
    <text evidence="10">The sequence shown here is derived from an EMBL/GenBank/DDBJ whole genome shotgun (WGS) entry which is preliminary data.</text>
</comment>
<evidence type="ECO:0000256" key="4">
    <source>
        <dbReference type="ARBA" id="ARBA00022729"/>
    </source>
</evidence>
<evidence type="ECO:0000256" key="8">
    <source>
        <dbReference type="SAM" id="Phobius"/>
    </source>
</evidence>
<evidence type="ECO:0000256" key="1">
    <source>
        <dbReference type="ARBA" id="ARBA00004141"/>
    </source>
</evidence>